<feature type="region of interest" description="Disordered" evidence="1">
    <location>
        <begin position="31"/>
        <end position="87"/>
    </location>
</feature>
<proteinExistence type="predicted"/>
<reference evidence="2 3" key="1">
    <citation type="journal article" date="2021" name="Hortic Res">
        <title>Chromosome-scale assembly of the Dendrobium chrysotoxum genome enhances the understanding of orchid evolution.</title>
        <authorList>
            <person name="Zhang Y."/>
            <person name="Zhang G.Q."/>
            <person name="Zhang D."/>
            <person name="Liu X.D."/>
            <person name="Xu X.Y."/>
            <person name="Sun W.H."/>
            <person name="Yu X."/>
            <person name="Zhu X."/>
            <person name="Wang Z.W."/>
            <person name="Zhao X."/>
            <person name="Zhong W.Y."/>
            <person name="Chen H."/>
            <person name="Yin W.L."/>
            <person name="Huang T."/>
            <person name="Niu S.C."/>
            <person name="Liu Z.J."/>
        </authorList>
    </citation>
    <scope>NUCLEOTIDE SEQUENCE [LARGE SCALE GENOMIC DNA]</scope>
    <source>
        <strain evidence="2">Lindl</strain>
    </source>
</reference>
<dbReference type="EMBL" id="JAGFBR010000004">
    <property type="protein sequence ID" value="KAH0467866.1"/>
    <property type="molecule type" value="Genomic_DNA"/>
</dbReference>
<dbReference type="AlphaFoldDB" id="A0AAV7HFR6"/>
<dbReference type="Proteomes" id="UP000775213">
    <property type="component" value="Unassembled WGS sequence"/>
</dbReference>
<sequence length="191" mass="21160">MLTDLIVQAFVRDDFLGDFCKSIVRKDSGSLQHLESEKDSSSLPHLESEKDDGSLPHLEGEKDDGSLPHLKGEKDDGSLPHLEGEKDDGTLPHRVSIAMLELTLRCHIIFMTTALIAPQQSSGMTAAVLTRGNTIASGARWKTKEKKIITFPASYMTKTSKALYYFISARIPRSKNISEVTKDRALLNFTI</sequence>
<gene>
    <name evidence="2" type="ORF">IEQ34_002899</name>
</gene>
<keyword evidence="3" id="KW-1185">Reference proteome</keyword>
<evidence type="ECO:0000313" key="3">
    <source>
        <dbReference type="Proteomes" id="UP000775213"/>
    </source>
</evidence>
<protein>
    <submittedName>
        <fullName evidence="2">Uncharacterized protein</fullName>
    </submittedName>
</protein>
<evidence type="ECO:0000313" key="2">
    <source>
        <dbReference type="EMBL" id="KAH0467866.1"/>
    </source>
</evidence>
<accession>A0AAV7HFR6</accession>
<comment type="caution">
    <text evidence="2">The sequence shown here is derived from an EMBL/GenBank/DDBJ whole genome shotgun (WGS) entry which is preliminary data.</text>
</comment>
<organism evidence="2 3">
    <name type="scientific">Dendrobium chrysotoxum</name>
    <name type="common">Orchid</name>
    <dbReference type="NCBI Taxonomy" id="161865"/>
    <lineage>
        <taxon>Eukaryota</taxon>
        <taxon>Viridiplantae</taxon>
        <taxon>Streptophyta</taxon>
        <taxon>Embryophyta</taxon>
        <taxon>Tracheophyta</taxon>
        <taxon>Spermatophyta</taxon>
        <taxon>Magnoliopsida</taxon>
        <taxon>Liliopsida</taxon>
        <taxon>Asparagales</taxon>
        <taxon>Orchidaceae</taxon>
        <taxon>Epidendroideae</taxon>
        <taxon>Malaxideae</taxon>
        <taxon>Dendrobiinae</taxon>
        <taxon>Dendrobium</taxon>
    </lineage>
</organism>
<evidence type="ECO:0000256" key="1">
    <source>
        <dbReference type="SAM" id="MobiDB-lite"/>
    </source>
</evidence>
<name>A0AAV7HFR6_DENCH</name>